<feature type="compositionally biased region" description="Basic and acidic residues" evidence="1">
    <location>
        <begin position="9"/>
        <end position="25"/>
    </location>
</feature>
<protein>
    <submittedName>
        <fullName evidence="2">Uncharacterized protein</fullName>
    </submittedName>
</protein>
<dbReference type="Proteomes" id="UP000008037">
    <property type="component" value="Chromosome"/>
</dbReference>
<evidence type="ECO:0000256" key="1">
    <source>
        <dbReference type="SAM" id="MobiDB-lite"/>
    </source>
</evidence>
<gene>
    <name evidence="2" type="ordered locus">Ngar_c28070</name>
</gene>
<dbReference type="HOGENOM" id="CLU_3338597_0_0_2"/>
<feature type="compositionally biased region" description="Basic residues" evidence="1">
    <location>
        <begin position="26"/>
        <end position="37"/>
    </location>
</feature>
<reference evidence="2 3" key="1">
    <citation type="journal article" date="2012" name="Environ. Microbiol.">
        <title>The genome of the ammonia-oxidizing Candidatus Nitrososphaera gargensis: insights into metabolic versatility and environmental adaptations.</title>
        <authorList>
            <person name="Spang A."/>
            <person name="Poehlein A."/>
            <person name="Offre P."/>
            <person name="Zumbragel S."/>
            <person name="Haider S."/>
            <person name="Rychlik N."/>
            <person name="Nowka B."/>
            <person name="Schmeisser C."/>
            <person name="Lebedeva E.V."/>
            <person name="Rattei T."/>
            <person name="Bohm C."/>
            <person name="Schmid M."/>
            <person name="Galushko A."/>
            <person name="Hatzenpichler R."/>
            <person name="Weinmaier T."/>
            <person name="Daniel R."/>
            <person name="Schleper C."/>
            <person name="Spieck E."/>
            <person name="Streit W."/>
            <person name="Wagner M."/>
        </authorList>
    </citation>
    <scope>NUCLEOTIDE SEQUENCE [LARGE SCALE GENOMIC DNA]</scope>
    <source>
        <strain evidence="3">Ga9.2</strain>
    </source>
</reference>
<dbReference type="EMBL" id="CP002408">
    <property type="protein sequence ID" value="AFU59727.1"/>
    <property type="molecule type" value="Genomic_DNA"/>
</dbReference>
<dbReference type="BioCyc" id="CNIT1237085:G1324-2807-MONOMER"/>
<feature type="region of interest" description="Disordered" evidence="1">
    <location>
        <begin position="1"/>
        <end position="37"/>
    </location>
</feature>
<accession>K0ILW2</accession>
<dbReference type="KEGG" id="nga:Ngar_c28070"/>
<evidence type="ECO:0000313" key="2">
    <source>
        <dbReference type="EMBL" id="AFU59727.1"/>
    </source>
</evidence>
<sequence>MARNRRSNKQYDRNAAKDKSTDSNKNKKKGMARRKIG</sequence>
<proteinExistence type="predicted"/>
<keyword evidence="3" id="KW-1185">Reference proteome</keyword>
<dbReference type="InParanoid" id="K0ILW2"/>
<name>K0ILW2_NITGG</name>
<organism evidence="2 3">
    <name type="scientific">Nitrososphaera gargensis (strain Ga9.2)</name>
    <dbReference type="NCBI Taxonomy" id="1237085"/>
    <lineage>
        <taxon>Archaea</taxon>
        <taxon>Nitrososphaerota</taxon>
        <taxon>Nitrososphaeria</taxon>
        <taxon>Nitrososphaerales</taxon>
        <taxon>Nitrososphaeraceae</taxon>
        <taxon>Nitrososphaera</taxon>
    </lineage>
</organism>
<dbReference type="STRING" id="1237085.Ngar_c28070"/>
<dbReference type="AlphaFoldDB" id="K0ILW2"/>
<evidence type="ECO:0000313" key="3">
    <source>
        <dbReference type="Proteomes" id="UP000008037"/>
    </source>
</evidence>